<accession>A0AAW2Z1B6</accession>
<dbReference type="SUPFAM" id="SSF53335">
    <property type="entry name" value="S-adenosyl-L-methionine-dependent methyltransferases"/>
    <property type="match status" value="1"/>
</dbReference>
<evidence type="ECO:0000313" key="1">
    <source>
        <dbReference type="EMBL" id="KAL0482798.1"/>
    </source>
</evidence>
<keyword evidence="2" id="KW-1185">Reference proteome</keyword>
<dbReference type="EMBL" id="JAOPGA020000892">
    <property type="protein sequence ID" value="KAL0482798.1"/>
    <property type="molecule type" value="Genomic_DNA"/>
</dbReference>
<comment type="caution">
    <text evidence="1">The sequence shown here is derived from an EMBL/GenBank/DDBJ whole genome shotgun (WGS) entry which is preliminary data.</text>
</comment>
<reference evidence="1 2" key="1">
    <citation type="submission" date="2024-03" db="EMBL/GenBank/DDBJ databases">
        <title>The Acrasis kona genome and developmental transcriptomes reveal deep origins of eukaryotic multicellular pathways.</title>
        <authorList>
            <person name="Sheikh S."/>
            <person name="Fu C.-J."/>
            <person name="Brown M.W."/>
            <person name="Baldauf S.L."/>
        </authorList>
    </citation>
    <scope>NUCLEOTIDE SEQUENCE [LARGE SCALE GENOMIC DNA]</scope>
    <source>
        <strain evidence="1 2">ATCC MYA-3509</strain>
    </source>
</reference>
<sequence>MQIDNPNQPSEQSKLSQIAAEFRNLANTNREEYIMRLSDMDEWSNFHANIQENTGFDSLSKYLAGHIVNYCNTEKGHIIVDCGCGTMKLAHHIDDAIKQRLLERSTEDDGEDVDGFNLSYLGVDLCLKGEKVELDHVQVKTQIADMKSLEVNRKTYHCIVFSLSLYEDEIIDYIKWAMDSITTKGVVIILDWEWRLSKVDFDAIISGSCLSLFSPTLKGSKFGEKFLMCVMKHKKITAKSFKLGPYSTGVNNHVENDEE</sequence>
<dbReference type="Gene3D" id="3.40.50.150">
    <property type="entry name" value="Vaccinia Virus protein VP39"/>
    <property type="match status" value="1"/>
</dbReference>
<gene>
    <name evidence="1" type="ORF">AKO1_014249</name>
</gene>
<protein>
    <recommendedName>
        <fullName evidence="3">Methyltransferase domain-containing protein</fullName>
    </recommendedName>
</protein>
<evidence type="ECO:0000313" key="2">
    <source>
        <dbReference type="Proteomes" id="UP001431209"/>
    </source>
</evidence>
<evidence type="ECO:0008006" key="3">
    <source>
        <dbReference type="Google" id="ProtNLM"/>
    </source>
</evidence>
<name>A0AAW2Z1B6_9EUKA</name>
<proteinExistence type="predicted"/>
<organism evidence="1 2">
    <name type="scientific">Acrasis kona</name>
    <dbReference type="NCBI Taxonomy" id="1008807"/>
    <lineage>
        <taxon>Eukaryota</taxon>
        <taxon>Discoba</taxon>
        <taxon>Heterolobosea</taxon>
        <taxon>Tetramitia</taxon>
        <taxon>Eutetramitia</taxon>
        <taxon>Acrasidae</taxon>
        <taxon>Acrasis</taxon>
    </lineage>
</organism>
<dbReference type="AlphaFoldDB" id="A0AAW2Z1B6"/>
<dbReference type="Proteomes" id="UP001431209">
    <property type="component" value="Unassembled WGS sequence"/>
</dbReference>
<dbReference type="InterPro" id="IPR029063">
    <property type="entry name" value="SAM-dependent_MTases_sf"/>
</dbReference>